<keyword evidence="3" id="KW-1185">Reference proteome</keyword>
<feature type="region of interest" description="Disordered" evidence="1">
    <location>
        <begin position="31"/>
        <end position="61"/>
    </location>
</feature>
<evidence type="ECO:0000256" key="1">
    <source>
        <dbReference type="SAM" id="MobiDB-lite"/>
    </source>
</evidence>
<accession>A0A1W0XCS4</accession>
<protein>
    <submittedName>
        <fullName evidence="2">Uncharacterized protein</fullName>
    </submittedName>
</protein>
<evidence type="ECO:0000313" key="3">
    <source>
        <dbReference type="Proteomes" id="UP000192578"/>
    </source>
</evidence>
<dbReference type="EMBL" id="MTYJ01000003">
    <property type="protein sequence ID" value="OQV25284.1"/>
    <property type="molecule type" value="Genomic_DNA"/>
</dbReference>
<gene>
    <name evidence="2" type="ORF">BV898_00968</name>
</gene>
<organism evidence="2 3">
    <name type="scientific">Hypsibius exemplaris</name>
    <name type="common">Freshwater tardigrade</name>
    <dbReference type="NCBI Taxonomy" id="2072580"/>
    <lineage>
        <taxon>Eukaryota</taxon>
        <taxon>Metazoa</taxon>
        <taxon>Ecdysozoa</taxon>
        <taxon>Tardigrada</taxon>
        <taxon>Eutardigrada</taxon>
        <taxon>Parachela</taxon>
        <taxon>Hypsibioidea</taxon>
        <taxon>Hypsibiidae</taxon>
        <taxon>Hypsibius</taxon>
    </lineage>
</organism>
<feature type="compositionally biased region" description="Basic and acidic residues" evidence="1">
    <location>
        <begin position="39"/>
        <end position="48"/>
    </location>
</feature>
<dbReference type="AlphaFoldDB" id="A0A1W0XCS4"/>
<comment type="caution">
    <text evidence="2">The sequence shown here is derived from an EMBL/GenBank/DDBJ whole genome shotgun (WGS) entry which is preliminary data.</text>
</comment>
<proteinExistence type="predicted"/>
<name>A0A1W0XCS4_HYPEX</name>
<dbReference type="Proteomes" id="UP000192578">
    <property type="component" value="Unassembled WGS sequence"/>
</dbReference>
<sequence>MYCERRRRRLISRFITVLGVAEAPKLDSKNLIQTKSVSPKKDSPKGSKPEPSADSQMSNDVATAVGLSEDVEMVHKKRSRITESLFSVPAKGKFLKKTTFIKYFIQTSVQSEYYEDSGLVFKS</sequence>
<evidence type="ECO:0000313" key="2">
    <source>
        <dbReference type="EMBL" id="OQV25284.1"/>
    </source>
</evidence>
<reference evidence="3" key="1">
    <citation type="submission" date="2017-01" db="EMBL/GenBank/DDBJ databases">
        <title>Comparative genomics of anhydrobiosis in the tardigrade Hypsibius dujardini.</title>
        <authorList>
            <person name="Yoshida Y."/>
            <person name="Koutsovoulos G."/>
            <person name="Laetsch D."/>
            <person name="Stevens L."/>
            <person name="Kumar S."/>
            <person name="Horikawa D."/>
            <person name="Ishino K."/>
            <person name="Komine S."/>
            <person name="Tomita M."/>
            <person name="Blaxter M."/>
            <person name="Arakawa K."/>
        </authorList>
    </citation>
    <scope>NUCLEOTIDE SEQUENCE [LARGE SCALE GENOMIC DNA]</scope>
    <source>
        <strain evidence="3">Z151</strain>
    </source>
</reference>